<comment type="similarity">
    <text evidence="1 5">Belongs to the 5-formyltetrahydrofolate cyclo-ligase family.</text>
</comment>
<name>A0A1H3FNJ0_9FIRM</name>
<proteinExistence type="inferred from homology"/>
<dbReference type="InterPro" id="IPR002698">
    <property type="entry name" value="FTHF_cligase"/>
</dbReference>
<dbReference type="InterPro" id="IPR037171">
    <property type="entry name" value="NagB/RpiA_transferase-like"/>
</dbReference>
<keyword evidence="2 4" id="KW-0547">Nucleotide-binding</keyword>
<dbReference type="PANTHER" id="PTHR23407:SF1">
    <property type="entry name" value="5-FORMYLTETRAHYDROFOLATE CYCLO-LIGASE"/>
    <property type="match status" value="1"/>
</dbReference>
<feature type="binding site" evidence="4">
    <location>
        <begin position="5"/>
        <end position="9"/>
    </location>
    <ligand>
        <name>ATP</name>
        <dbReference type="ChEBI" id="CHEBI:30616"/>
    </ligand>
</feature>
<evidence type="ECO:0000256" key="4">
    <source>
        <dbReference type="PIRSR" id="PIRSR006806-1"/>
    </source>
</evidence>
<keyword evidence="5" id="KW-0460">Magnesium</keyword>
<dbReference type="Gene3D" id="3.40.50.10420">
    <property type="entry name" value="NagB/RpiA/CoA transferase-like"/>
    <property type="match status" value="1"/>
</dbReference>
<keyword evidence="7" id="KW-1185">Reference proteome</keyword>
<dbReference type="PANTHER" id="PTHR23407">
    <property type="entry name" value="ATPASE INHIBITOR/5-FORMYLTETRAHYDROFOLATE CYCLO-LIGASE"/>
    <property type="match status" value="1"/>
</dbReference>
<sequence>MEEKKKKLRQKALSQRKLLPIGIKRAKSKKIVESIINSDEYKINNVFFAYAALEDEVNIDEFIIQALADNKKVFLPRVKKDSMNFYQIESLLDLENGSFNVREPKTYCNKFEENLYKKFYEGERNSDINKTEQIVVYTPGVAFTFKGERMGYGKGYYDRFFAKYPKLLKIGVAFKEQLYETTYSQKYDVFLDKVIFE</sequence>
<dbReference type="GO" id="GO:0009396">
    <property type="term" value="P:folic acid-containing compound biosynthetic process"/>
    <property type="evidence" value="ECO:0007669"/>
    <property type="project" value="TreeGrafter"/>
</dbReference>
<dbReference type="EMBL" id="FNPG01000005">
    <property type="protein sequence ID" value="SDX92612.1"/>
    <property type="molecule type" value="Genomic_DNA"/>
</dbReference>
<gene>
    <name evidence="6" type="ORF">SAMN02910414_00319</name>
</gene>
<keyword evidence="5" id="KW-0479">Metal-binding</keyword>
<dbReference type="GO" id="GO:0005524">
    <property type="term" value="F:ATP binding"/>
    <property type="evidence" value="ECO:0007669"/>
    <property type="project" value="UniProtKB-KW"/>
</dbReference>
<feature type="binding site" evidence="4">
    <location>
        <position position="56"/>
    </location>
    <ligand>
        <name>substrate</name>
    </ligand>
</feature>
<evidence type="ECO:0000313" key="6">
    <source>
        <dbReference type="EMBL" id="SDX92612.1"/>
    </source>
</evidence>
<organism evidence="6 7">
    <name type="scientific">Lachnobacterium bovis DSM 14045</name>
    <dbReference type="NCBI Taxonomy" id="1122142"/>
    <lineage>
        <taxon>Bacteria</taxon>
        <taxon>Bacillati</taxon>
        <taxon>Bacillota</taxon>
        <taxon>Clostridia</taxon>
        <taxon>Lachnospirales</taxon>
        <taxon>Lachnospiraceae</taxon>
        <taxon>Lachnobacterium</taxon>
    </lineage>
</organism>
<dbReference type="InterPro" id="IPR024185">
    <property type="entry name" value="FTHF_cligase-like_sf"/>
</dbReference>
<keyword evidence="6" id="KW-0436">Ligase</keyword>
<dbReference type="AlphaFoldDB" id="A0A1H3FNJ0"/>
<dbReference type="OrthoDB" id="9801938at2"/>
<dbReference type="GO" id="GO:0035999">
    <property type="term" value="P:tetrahydrofolate interconversion"/>
    <property type="evidence" value="ECO:0007669"/>
    <property type="project" value="TreeGrafter"/>
</dbReference>
<dbReference type="Pfam" id="PF01812">
    <property type="entry name" value="5-FTHF_cyc-lig"/>
    <property type="match status" value="1"/>
</dbReference>
<evidence type="ECO:0000256" key="2">
    <source>
        <dbReference type="ARBA" id="ARBA00022741"/>
    </source>
</evidence>
<comment type="catalytic activity">
    <reaction evidence="5">
        <text>(6S)-5-formyl-5,6,7,8-tetrahydrofolate + ATP = (6R)-5,10-methenyltetrahydrofolate + ADP + phosphate</text>
        <dbReference type="Rhea" id="RHEA:10488"/>
        <dbReference type="ChEBI" id="CHEBI:30616"/>
        <dbReference type="ChEBI" id="CHEBI:43474"/>
        <dbReference type="ChEBI" id="CHEBI:57455"/>
        <dbReference type="ChEBI" id="CHEBI:57457"/>
        <dbReference type="ChEBI" id="CHEBI:456216"/>
        <dbReference type="EC" id="6.3.3.2"/>
    </reaction>
</comment>
<dbReference type="SUPFAM" id="SSF100950">
    <property type="entry name" value="NagB/RpiA/CoA transferase-like"/>
    <property type="match status" value="1"/>
</dbReference>
<evidence type="ECO:0000256" key="3">
    <source>
        <dbReference type="ARBA" id="ARBA00022840"/>
    </source>
</evidence>
<keyword evidence="3 4" id="KW-0067">ATP-binding</keyword>
<protein>
    <recommendedName>
        <fullName evidence="5">5-formyltetrahydrofolate cyclo-ligase</fullName>
        <ecNumber evidence="5">6.3.3.2</ecNumber>
    </recommendedName>
</protein>
<comment type="cofactor">
    <cofactor evidence="5">
        <name>Mg(2+)</name>
        <dbReference type="ChEBI" id="CHEBI:18420"/>
    </cofactor>
</comment>
<dbReference type="EC" id="6.3.3.2" evidence="5"/>
<dbReference type="STRING" id="1122142.SAMN02910414_00319"/>
<evidence type="ECO:0000256" key="1">
    <source>
        <dbReference type="ARBA" id="ARBA00010638"/>
    </source>
</evidence>
<feature type="binding site" evidence="4">
    <location>
        <begin position="149"/>
        <end position="157"/>
    </location>
    <ligand>
        <name>ATP</name>
        <dbReference type="ChEBI" id="CHEBI:30616"/>
    </ligand>
</feature>
<accession>A0A1H3FNJ0</accession>
<dbReference type="PIRSF" id="PIRSF006806">
    <property type="entry name" value="FTHF_cligase"/>
    <property type="match status" value="1"/>
</dbReference>
<dbReference type="Proteomes" id="UP000183918">
    <property type="component" value="Unassembled WGS sequence"/>
</dbReference>
<dbReference type="GO" id="GO:0030272">
    <property type="term" value="F:5-formyltetrahydrofolate cyclo-ligase activity"/>
    <property type="evidence" value="ECO:0007669"/>
    <property type="project" value="UniProtKB-EC"/>
</dbReference>
<dbReference type="GO" id="GO:0046872">
    <property type="term" value="F:metal ion binding"/>
    <property type="evidence" value="ECO:0007669"/>
    <property type="project" value="UniProtKB-KW"/>
</dbReference>
<dbReference type="RefSeq" id="WP_074715563.1">
    <property type="nucleotide sequence ID" value="NZ_FNPG01000005.1"/>
</dbReference>
<reference evidence="6 7" key="1">
    <citation type="submission" date="2016-10" db="EMBL/GenBank/DDBJ databases">
        <authorList>
            <person name="de Groot N.N."/>
        </authorList>
    </citation>
    <scope>NUCLEOTIDE SEQUENCE [LARGE SCALE GENOMIC DNA]</scope>
    <source>
        <strain evidence="6 7">DSM 14045</strain>
    </source>
</reference>
<evidence type="ECO:0000256" key="5">
    <source>
        <dbReference type="RuleBase" id="RU361279"/>
    </source>
</evidence>
<dbReference type="NCBIfam" id="TIGR02727">
    <property type="entry name" value="MTHFS_bact"/>
    <property type="match status" value="1"/>
</dbReference>
<evidence type="ECO:0000313" key="7">
    <source>
        <dbReference type="Proteomes" id="UP000183918"/>
    </source>
</evidence>